<keyword evidence="1" id="KW-0677">Repeat</keyword>
<dbReference type="SUPFAM" id="SSF46966">
    <property type="entry name" value="Spectrin repeat"/>
    <property type="match status" value="1"/>
</dbReference>
<feature type="coiled-coil region" evidence="3">
    <location>
        <begin position="47"/>
        <end position="74"/>
    </location>
</feature>
<reference evidence="5 6" key="1">
    <citation type="journal article" date="2019" name="Genome Biol. Evol.">
        <title>Whole-Genome Sequencing of the Giant Devil Catfish, Bagarius yarrelli.</title>
        <authorList>
            <person name="Jiang W."/>
            <person name="Lv Y."/>
            <person name="Cheng L."/>
            <person name="Yang K."/>
            <person name="Chao B."/>
            <person name="Wang X."/>
            <person name="Li Y."/>
            <person name="Pan X."/>
            <person name="You X."/>
            <person name="Zhang Y."/>
            <person name="Yang J."/>
            <person name="Li J."/>
            <person name="Zhang X."/>
            <person name="Liu S."/>
            <person name="Sun C."/>
            <person name="Yang J."/>
            <person name="Shi Q."/>
        </authorList>
    </citation>
    <scope>NUCLEOTIDE SEQUENCE [LARGE SCALE GENOMIC DNA]</scope>
    <source>
        <strain evidence="5">JWS20170419001</strain>
        <tissue evidence="5">Muscle</tissue>
    </source>
</reference>
<dbReference type="OrthoDB" id="8964129at2759"/>
<proteinExistence type="predicted"/>
<dbReference type="AlphaFoldDB" id="A0A556V605"/>
<dbReference type="PANTHER" id="PTHR11915">
    <property type="entry name" value="SPECTRIN/FILAMIN RELATED CYTOSKELETAL PROTEIN"/>
    <property type="match status" value="1"/>
</dbReference>
<name>A0A556V605_BAGYA</name>
<dbReference type="InterPro" id="IPR018159">
    <property type="entry name" value="Spectrin/alpha-actinin"/>
</dbReference>
<keyword evidence="3" id="KW-0175">Coiled coil</keyword>
<dbReference type="EMBL" id="VCAZ01000130">
    <property type="protein sequence ID" value="TSW08341.1"/>
    <property type="molecule type" value="Genomic_DNA"/>
</dbReference>
<dbReference type="Gene3D" id="1.20.58.60">
    <property type="match status" value="1"/>
</dbReference>
<dbReference type="Proteomes" id="UP000319801">
    <property type="component" value="Unassembled WGS sequence"/>
</dbReference>
<accession>A0A556V605</accession>
<comment type="caution">
    <text evidence="5">The sequence shown here is derived from an EMBL/GenBank/DDBJ whole genome shotgun (WGS) entry which is preliminary data.</text>
</comment>
<dbReference type="GO" id="GO:0003779">
    <property type="term" value="F:actin binding"/>
    <property type="evidence" value="ECO:0007669"/>
    <property type="project" value="UniProtKB-KW"/>
</dbReference>
<evidence type="ECO:0000313" key="5">
    <source>
        <dbReference type="EMBL" id="TSW08341.1"/>
    </source>
</evidence>
<feature type="region of interest" description="Disordered" evidence="4">
    <location>
        <begin position="268"/>
        <end position="295"/>
    </location>
</feature>
<dbReference type="SMART" id="SM00150">
    <property type="entry name" value="SPEC"/>
    <property type="match status" value="1"/>
</dbReference>
<evidence type="ECO:0000313" key="6">
    <source>
        <dbReference type="Proteomes" id="UP000319801"/>
    </source>
</evidence>
<dbReference type="Pfam" id="PF00435">
    <property type="entry name" value="Spectrin"/>
    <property type="match status" value="1"/>
</dbReference>
<evidence type="ECO:0000256" key="3">
    <source>
        <dbReference type="SAM" id="Coils"/>
    </source>
</evidence>
<sequence>MFYLSQNLQSAHEVHQFDHDLDELKSWISEKEIMLDLEDRKDDLISVKACIRQHEGLERDLVVIEEELRRIKKEGRSLVRRCPQVRDSLSERMQEVEEKLDSPGRKLASANTDFIRTWLRESLSLVTGEGLRGEVKDLSQRIKRHDEYHKQIERQLDKSEIVKNEGRRLMQEGNFMIEKDSVSDVLELMKKQEDLEAMIQAQSDRFNTLHTGKTQVKNKKQNSDLKYISQRIKAFPYDIAKEKALLIILTQFSQPSVAKHVLRRNSSGRKDGIKLTTAPLRRHSSGKGEGPSSVPRLASMLKRNTSNGANSIDSSMPSVKSFVDSSQTQYTSDSSLVYRQIRNSDHTAMYKDEVNTTENINLSFKSNFCDTPTKVNLSSLNEVNDEHPKSIFLELNKTTEQPTKSRLIESSGGIEEPPESTHLKSNEEIEEPFISTPPTLL</sequence>
<evidence type="ECO:0000256" key="4">
    <source>
        <dbReference type="SAM" id="MobiDB-lite"/>
    </source>
</evidence>
<keyword evidence="6" id="KW-1185">Reference proteome</keyword>
<organism evidence="5 6">
    <name type="scientific">Bagarius yarrelli</name>
    <name type="common">Goonch</name>
    <name type="synonym">Bagrus yarrelli</name>
    <dbReference type="NCBI Taxonomy" id="175774"/>
    <lineage>
        <taxon>Eukaryota</taxon>
        <taxon>Metazoa</taxon>
        <taxon>Chordata</taxon>
        <taxon>Craniata</taxon>
        <taxon>Vertebrata</taxon>
        <taxon>Euteleostomi</taxon>
        <taxon>Actinopterygii</taxon>
        <taxon>Neopterygii</taxon>
        <taxon>Teleostei</taxon>
        <taxon>Ostariophysi</taxon>
        <taxon>Siluriformes</taxon>
        <taxon>Sisoridae</taxon>
        <taxon>Sisorinae</taxon>
        <taxon>Bagarius</taxon>
    </lineage>
</organism>
<gene>
    <name evidence="5" type="ORF">Baya_13537</name>
</gene>
<keyword evidence="2" id="KW-0009">Actin-binding</keyword>
<evidence type="ECO:0000256" key="1">
    <source>
        <dbReference type="ARBA" id="ARBA00022737"/>
    </source>
</evidence>
<feature type="region of interest" description="Disordered" evidence="4">
    <location>
        <begin position="400"/>
        <end position="441"/>
    </location>
</feature>
<protein>
    <submittedName>
        <fullName evidence="5">Spectrin alpha chain</fullName>
    </submittedName>
</protein>
<dbReference type="InterPro" id="IPR002017">
    <property type="entry name" value="Spectrin_repeat"/>
</dbReference>
<evidence type="ECO:0000256" key="2">
    <source>
        <dbReference type="ARBA" id="ARBA00023203"/>
    </source>
</evidence>
<dbReference type="CDD" id="cd00176">
    <property type="entry name" value="SPEC"/>
    <property type="match status" value="1"/>
</dbReference>